<dbReference type="SUPFAM" id="SSF53254">
    <property type="entry name" value="Phosphoglycerate mutase-like"/>
    <property type="match status" value="1"/>
</dbReference>
<protein>
    <submittedName>
        <fullName evidence="2">Phosphoglycerate mutase</fullName>
    </submittedName>
</protein>
<dbReference type="GO" id="GO:0016791">
    <property type="term" value="F:phosphatase activity"/>
    <property type="evidence" value="ECO:0007669"/>
    <property type="project" value="TreeGrafter"/>
</dbReference>
<dbReference type="SMART" id="SM00855">
    <property type="entry name" value="PGAM"/>
    <property type="match status" value="1"/>
</dbReference>
<comment type="caution">
    <text evidence="2">The sequence shown here is derived from an EMBL/GenBank/DDBJ whole genome shotgun (WGS) entry which is preliminary data.</text>
</comment>
<gene>
    <name evidence="2" type="ORF">CSQ87_10515</name>
</gene>
<organism evidence="2 3">
    <name type="scientific">Bifidobacterium simiarum</name>
    <dbReference type="NCBI Taxonomy" id="2045441"/>
    <lineage>
        <taxon>Bacteria</taxon>
        <taxon>Bacillati</taxon>
        <taxon>Actinomycetota</taxon>
        <taxon>Actinomycetes</taxon>
        <taxon>Bifidobacteriales</taxon>
        <taxon>Bifidobacteriaceae</taxon>
        <taxon>Bifidobacterium</taxon>
    </lineage>
</organism>
<dbReference type="EMBL" id="PEBK01000015">
    <property type="protein sequence ID" value="PJM74369.1"/>
    <property type="molecule type" value="Genomic_DNA"/>
</dbReference>
<sequence length="283" mass="31190">MINEVVMVRHGRTSYNLARRLQGQIDVPLDIVGQWQADQTGYELASRYYWAKVSHIAANPELLAQPGPSAAKRSDIEEYRNAPAAGRRLLVMSSDLFRAQQTAHAFADLLGLPVTLDERLRERSFGRWEGLTRPEVCAMDAEAYASWRAHTGGELKYGVESREACGRRGADALNDILAGQRGDDIDTTLVIVSHGSWIVATIATLLGIDPDGLSGLGAMRNAFWSRLTPTPREDGTVTWMLDEYDTGPRVAGVMDWENGPAELRAEGMPKWKPIPDVKAPSSM</sequence>
<dbReference type="InterPro" id="IPR029033">
    <property type="entry name" value="His_PPase_superfam"/>
</dbReference>
<dbReference type="Gene3D" id="3.40.50.1240">
    <property type="entry name" value="Phosphoglycerate mutase-like"/>
    <property type="match status" value="1"/>
</dbReference>
<dbReference type="PANTHER" id="PTHR48100">
    <property type="entry name" value="BROAD-SPECIFICITY PHOSPHATASE YOR283W-RELATED"/>
    <property type="match status" value="1"/>
</dbReference>
<evidence type="ECO:0000313" key="3">
    <source>
        <dbReference type="Proteomes" id="UP000231451"/>
    </source>
</evidence>
<dbReference type="PANTHER" id="PTHR48100:SF1">
    <property type="entry name" value="HISTIDINE PHOSPHATASE FAMILY PROTEIN-RELATED"/>
    <property type="match status" value="1"/>
</dbReference>
<keyword evidence="3" id="KW-1185">Reference proteome</keyword>
<dbReference type="CDD" id="cd07067">
    <property type="entry name" value="HP_PGM_like"/>
    <property type="match status" value="1"/>
</dbReference>
<evidence type="ECO:0000256" key="1">
    <source>
        <dbReference type="PIRSR" id="PIRSR613078-2"/>
    </source>
</evidence>
<dbReference type="Proteomes" id="UP000231451">
    <property type="component" value="Unassembled WGS sequence"/>
</dbReference>
<accession>A0A2M9HC28</accession>
<dbReference type="InterPro" id="IPR013078">
    <property type="entry name" value="His_Pase_superF_clade-1"/>
</dbReference>
<reference evidence="2 3" key="1">
    <citation type="submission" date="2017-10" db="EMBL/GenBank/DDBJ databases">
        <title>Draft genome sequences of strains TRE 1, TRE 9, TRE H and TRI 7, isolated from tamarins, belonging to four potential novel Bifidobacterium species.</title>
        <authorList>
            <person name="Mattarelli P."/>
            <person name="Modesto M."/>
            <person name="Puglisi E."/>
            <person name="Morelli L."/>
            <person name="Spezio C."/>
            <person name="Bonetti A."/>
            <person name="Sandri C."/>
        </authorList>
    </citation>
    <scope>NUCLEOTIDE SEQUENCE [LARGE SCALE GENOMIC DNA]</scope>
    <source>
        <strain evidence="3">TRI7</strain>
    </source>
</reference>
<dbReference type="InterPro" id="IPR050275">
    <property type="entry name" value="PGM_Phosphatase"/>
</dbReference>
<proteinExistence type="predicted"/>
<name>A0A2M9HC28_9BIFI</name>
<feature type="binding site" evidence="1">
    <location>
        <begin position="9"/>
        <end position="16"/>
    </location>
    <ligand>
        <name>substrate</name>
    </ligand>
</feature>
<evidence type="ECO:0000313" key="2">
    <source>
        <dbReference type="EMBL" id="PJM74369.1"/>
    </source>
</evidence>
<dbReference type="OrthoDB" id="4697614at2"/>
<dbReference type="Pfam" id="PF00300">
    <property type="entry name" value="His_Phos_1"/>
    <property type="match status" value="2"/>
</dbReference>
<dbReference type="RefSeq" id="WP_100513833.1">
    <property type="nucleotide sequence ID" value="NZ_PEBK01000015.1"/>
</dbReference>
<dbReference type="AlphaFoldDB" id="A0A2M9HC28"/>
<dbReference type="GO" id="GO:0005737">
    <property type="term" value="C:cytoplasm"/>
    <property type="evidence" value="ECO:0007669"/>
    <property type="project" value="TreeGrafter"/>
</dbReference>